<sequence>MSAGRDYGLDDDYEWPRPPEGGWTADDLDELPNLPPHTELIDGSLVFVGPQTNSHSRAIRLLDNALLAQAPEELDVIREMTIKLNKRNRPEPDVLVFRADADAGPKQTWYRPEDVVIAVEVVSEESEDRDREVKPQKYARAGIPHYWRVEENDGLPVVYVYEIDPATAAYGLTGIFHNRLKLTVPFTIDIDLTAVNRRR</sequence>
<dbReference type="InterPro" id="IPR011335">
    <property type="entry name" value="Restrct_endonuc-II-like"/>
</dbReference>
<dbReference type="Proteomes" id="UP001500034">
    <property type="component" value="Unassembled WGS sequence"/>
</dbReference>
<name>A0ABP7P0G8_9ACTN</name>
<evidence type="ECO:0000313" key="4">
    <source>
        <dbReference type="Proteomes" id="UP001500034"/>
    </source>
</evidence>
<evidence type="ECO:0000256" key="1">
    <source>
        <dbReference type="SAM" id="MobiDB-lite"/>
    </source>
</evidence>
<organism evidence="3 4">
    <name type="scientific">Streptomyces marokkonensis</name>
    <dbReference type="NCBI Taxonomy" id="324855"/>
    <lineage>
        <taxon>Bacteria</taxon>
        <taxon>Bacillati</taxon>
        <taxon>Actinomycetota</taxon>
        <taxon>Actinomycetes</taxon>
        <taxon>Kitasatosporales</taxon>
        <taxon>Streptomycetaceae</taxon>
        <taxon>Streptomyces</taxon>
    </lineage>
</organism>
<dbReference type="PANTHER" id="PTHR35400:SF3">
    <property type="entry name" value="SLL1072 PROTEIN"/>
    <property type="match status" value="1"/>
</dbReference>
<dbReference type="SUPFAM" id="SSF52980">
    <property type="entry name" value="Restriction endonuclease-like"/>
    <property type="match status" value="1"/>
</dbReference>
<accession>A0ABP7P0G8</accession>
<evidence type="ECO:0000259" key="2">
    <source>
        <dbReference type="Pfam" id="PF05685"/>
    </source>
</evidence>
<dbReference type="RefSeq" id="WP_345589272.1">
    <property type="nucleotide sequence ID" value="NZ_BAABCQ010000010.1"/>
</dbReference>
<dbReference type="GO" id="GO:0004519">
    <property type="term" value="F:endonuclease activity"/>
    <property type="evidence" value="ECO:0007669"/>
    <property type="project" value="UniProtKB-KW"/>
</dbReference>
<keyword evidence="3" id="KW-0378">Hydrolase</keyword>
<keyword evidence="4" id="KW-1185">Reference proteome</keyword>
<dbReference type="PANTHER" id="PTHR35400">
    <property type="entry name" value="SLR1083 PROTEIN"/>
    <property type="match status" value="1"/>
</dbReference>
<dbReference type="EMBL" id="BAABCQ010000010">
    <property type="protein sequence ID" value="GAA3957546.1"/>
    <property type="molecule type" value="Genomic_DNA"/>
</dbReference>
<comment type="caution">
    <text evidence="3">The sequence shown here is derived from an EMBL/GenBank/DDBJ whole genome shotgun (WGS) entry which is preliminary data.</text>
</comment>
<feature type="domain" description="Putative restriction endonuclease" evidence="2">
    <location>
        <begin position="26"/>
        <end position="160"/>
    </location>
</feature>
<keyword evidence="3" id="KW-0255">Endonuclease</keyword>
<dbReference type="Gene3D" id="3.90.1570.10">
    <property type="entry name" value="tt1808, chain A"/>
    <property type="match status" value="1"/>
</dbReference>
<feature type="region of interest" description="Disordered" evidence="1">
    <location>
        <begin position="1"/>
        <end position="25"/>
    </location>
</feature>
<reference evidence="4" key="1">
    <citation type="journal article" date="2019" name="Int. J. Syst. Evol. Microbiol.">
        <title>The Global Catalogue of Microorganisms (GCM) 10K type strain sequencing project: providing services to taxonomists for standard genome sequencing and annotation.</title>
        <authorList>
            <consortium name="The Broad Institute Genomics Platform"/>
            <consortium name="The Broad Institute Genome Sequencing Center for Infectious Disease"/>
            <person name="Wu L."/>
            <person name="Ma J."/>
        </authorList>
    </citation>
    <scope>NUCLEOTIDE SEQUENCE [LARGE SCALE GENOMIC DNA]</scope>
    <source>
        <strain evidence="4">JCM 17027</strain>
    </source>
</reference>
<keyword evidence="3" id="KW-0540">Nuclease</keyword>
<dbReference type="InterPro" id="IPR012296">
    <property type="entry name" value="Nuclease_put_TT1808"/>
</dbReference>
<evidence type="ECO:0000313" key="3">
    <source>
        <dbReference type="EMBL" id="GAA3957546.1"/>
    </source>
</evidence>
<dbReference type="InterPro" id="IPR008538">
    <property type="entry name" value="Uma2"/>
</dbReference>
<dbReference type="Pfam" id="PF05685">
    <property type="entry name" value="Uma2"/>
    <property type="match status" value="1"/>
</dbReference>
<gene>
    <name evidence="3" type="ORF">GCM10022384_08270</name>
</gene>
<proteinExistence type="predicted"/>
<protein>
    <submittedName>
        <fullName evidence="3">Uma2 family endonuclease</fullName>
    </submittedName>
</protein>
<dbReference type="CDD" id="cd06260">
    <property type="entry name" value="DUF820-like"/>
    <property type="match status" value="1"/>
</dbReference>